<dbReference type="PROSITE" id="PS51782">
    <property type="entry name" value="LYSM"/>
    <property type="match status" value="1"/>
</dbReference>
<evidence type="ECO:0000259" key="1">
    <source>
        <dbReference type="PROSITE" id="PS51782"/>
    </source>
</evidence>
<dbReference type="AlphaFoldDB" id="A0ABC9VP79"/>
<dbReference type="Pfam" id="PF01476">
    <property type="entry name" value="LysM"/>
    <property type="match status" value="1"/>
</dbReference>
<dbReference type="SMART" id="SM00257">
    <property type="entry name" value="LysM"/>
    <property type="match status" value="1"/>
</dbReference>
<evidence type="ECO:0000313" key="2">
    <source>
        <dbReference type="EMBL" id="GAA0043545.1"/>
    </source>
</evidence>
<accession>A0ABC9VP79</accession>
<proteinExistence type="predicted"/>
<dbReference type="InterPro" id="IPR036779">
    <property type="entry name" value="LysM_dom_sf"/>
</dbReference>
<dbReference type="CDD" id="cd00118">
    <property type="entry name" value="LysM"/>
    <property type="match status" value="1"/>
</dbReference>
<dbReference type="EMBL" id="BAAAAK010000041">
    <property type="protein sequence ID" value="GAA0043545.1"/>
    <property type="molecule type" value="Genomic_DNA"/>
</dbReference>
<dbReference type="Gene3D" id="3.10.350.10">
    <property type="entry name" value="LysM domain"/>
    <property type="match status" value="1"/>
</dbReference>
<feature type="domain" description="LysM" evidence="1">
    <location>
        <begin position="208"/>
        <end position="252"/>
    </location>
</feature>
<organism evidence="2 3">
    <name type="scientific">Lactobacillus amylovorus subsp. animalium</name>
    <dbReference type="NCBI Taxonomy" id="3378536"/>
    <lineage>
        <taxon>Bacteria</taxon>
        <taxon>Bacillati</taxon>
        <taxon>Bacillota</taxon>
        <taxon>Bacilli</taxon>
        <taxon>Lactobacillales</taxon>
        <taxon>Lactobacillaceae</taxon>
        <taxon>Lactobacillus</taxon>
    </lineage>
</organism>
<evidence type="ECO:0000313" key="3">
    <source>
        <dbReference type="Proteomes" id="UP001437574"/>
    </source>
</evidence>
<gene>
    <name evidence="2" type="ORF">LATKL145_19620</name>
</gene>
<reference evidence="2 3" key="1">
    <citation type="journal article" date="2024" name="Int. J. Syst. Evol. Microbiol.">
        <title>Proposal of Lactobacillus amylovorus subsp. animalis subsp. nov. and an emended description of Lactobacillus amylovorus.</title>
        <authorList>
            <person name="Yamane K."/>
            <person name="Tanizawa Y."/>
            <person name="Kobayashi H."/>
            <person name="Kamizono T."/>
            <person name="Kojima Y."/>
            <person name="Takagi H."/>
            <person name="Tohno M."/>
        </authorList>
    </citation>
    <scope>NUCLEOTIDE SEQUENCE [LARGE SCALE GENOMIC DNA]</scope>
    <source>
        <strain evidence="2 3">TKL145</strain>
    </source>
</reference>
<name>A0ABC9VP79_LACAM</name>
<reference evidence="3" key="2">
    <citation type="submission" date="2024-01" db="EMBL/GenBank/DDBJ databases">
        <title>Draft genome sequence of Lactobacillus amylovorus strain TKL145.</title>
        <authorList>
            <person name="Tohno M."/>
            <person name="Tanizawa Y."/>
        </authorList>
    </citation>
    <scope>NUCLEOTIDE SEQUENCE [LARGE SCALE GENOMIC DNA]</scope>
    <source>
        <strain evidence="3">TKL145</strain>
    </source>
</reference>
<dbReference type="SUPFAM" id="SSF54106">
    <property type="entry name" value="LysM domain"/>
    <property type="match status" value="1"/>
</dbReference>
<dbReference type="Proteomes" id="UP001437574">
    <property type="component" value="Unassembled WGS sequence"/>
</dbReference>
<comment type="caution">
    <text evidence="2">The sequence shown here is derived from an EMBL/GenBank/DDBJ whole genome shotgun (WGS) entry which is preliminary data.</text>
</comment>
<dbReference type="InterPro" id="IPR018392">
    <property type="entry name" value="LysM"/>
</dbReference>
<dbReference type="RefSeq" id="WP_353303419.1">
    <property type="nucleotide sequence ID" value="NZ_BAAAAK010000041.1"/>
</dbReference>
<sequence>MTSTSQSYPRLAFCSAITPADPAHYLNLRKAGIDTASICLHVSGFEYYKFATIHTQLARKADLVTHTFMITDLLDPFADVTTFFKRFNQLGYDSNAKITVWVNGDKYVADRESKIIEIIDLIAKCHNRENIDLAFFKRDIDDKLYDLSKMPQMINLTIINCEGTGAGIDIAGTWIYTMDFCNEVQVLGYDYYGYYTDDAGYQLSLVDTDYVVQEGDTWYSISRRHGIPLNDLLALNRAIETERVFAGQVVRIA</sequence>
<protein>
    <recommendedName>
        <fullName evidence="1">LysM domain-containing protein</fullName>
    </recommendedName>
</protein>